<dbReference type="STRING" id="1802424.A2480_03565"/>
<name>A0A1F7WC06_9BACT</name>
<dbReference type="Gene3D" id="3.90.550.10">
    <property type="entry name" value="Spore Coat Polysaccharide Biosynthesis Protein SpsA, Chain A"/>
    <property type="match status" value="1"/>
</dbReference>
<dbReference type="GO" id="GO:0006487">
    <property type="term" value="P:protein N-linked glycosylation"/>
    <property type="evidence" value="ECO:0007669"/>
    <property type="project" value="TreeGrafter"/>
</dbReference>
<gene>
    <name evidence="2" type="ORF">A2480_03565</name>
</gene>
<accession>A0A1F7WC06</accession>
<reference evidence="2 3" key="1">
    <citation type="journal article" date="2016" name="Nat. Commun.">
        <title>Thousands of microbial genomes shed light on interconnected biogeochemical processes in an aquifer system.</title>
        <authorList>
            <person name="Anantharaman K."/>
            <person name="Brown C.T."/>
            <person name="Hug L.A."/>
            <person name="Sharon I."/>
            <person name="Castelle C.J."/>
            <person name="Probst A.J."/>
            <person name="Thomas B.C."/>
            <person name="Singh A."/>
            <person name="Wilkins M.J."/>
            <person name="Karaoz U."/>
            <person name="Brodie E.L."/>
            <person name="Williams K.H."/>
            <person name="Hubbard S.S."/>
            <person name="Banfield J.F."/>
        </authorList>
    </citation>
    <scope>NUCLEOTIDE SEQUENCE [LARGE SCALE GENOMIC DNA]</scope>
</reference>
<dbReference type="Proteomes" id="UP000176988">
    <property type="component" value="Unassembled WGS sequence"/>
</dbReference>
<organism evidence="2 3">
    <name type="scientific">Candidatus Uhrbacteria bacterium RIFOXYC2_FULL_47_19</name>
    <dbReference type="NCBI Taxonomy" id="1802424"/>
    <lineage>
        <taxon>Bacteria</taxon>
        <taxon>Candidatus Uhriibacteriota</taxon>
    </lineage>
</organism>
<evidence type="ECO:0000313" key="2">
    <source>
        <dbReference type="EMBL" id="OGM00333.1"/>
    </source>
</evidence>
<dbReference type="InterPro" id="IPR001173">
    <property type="entry name" value="Glyco_trans_2-like"/>
</dbReference>
<evidence type="ECO:0000313" key="3">
    <source>
        <dbReference type="Proteomes" id="UP000176988"/>
    </source>
</evidence>
<protein>
    <recommendedName>
        <fullName evidence="1">Glycosyltransferase 2-like domain-containing protein</fullName>
    </recommendedName>
</protein>
<dbReference type="PANTHER" id="PTHR10859">
    <property type="entry name" value="GLYCOSYL TRANSFERASE"/>
    <property type="match status" value="1"/>
</dbReference>
<dbReference type="AlphaFoldDB" id="A0A1F7WC06"/>
<sequence>MRITIALPVLNEEAVLLDSVERVLEAVRSLLPSDIVTVVVADNGSSDRTAEIGQQLANTKPMVHYLRLEERGKGLAVFAAWNQVPADVYVFTDIDLAADLSALPDLVNAIRGGAGLSVGSRFHPASTVERSAGRQFYSLGYRNLLKATFGTSVSDVPCGLKAASASVVAEIVPQVRDRGWFFDTELVVRSERAGFEVHEIPVRWCETTIPGRVSKVNAPKLAAEYFRQVLRLKREL</sequence>
<proteinExistence type="predicted"/>
<feature type="domain" description="Glycosyltransferase 2-like" evidence="1">
    <location>
        <begin position="4"/>
        <end position="169"/>
    </location>
</feature>
<dbReference type="Pfam" id="PF00535">
    <property type="entry name" value="Glycos_transf_2"/>
    <property type="match status" value="1"/>
</dbReference>
<dbReference type="PANTHER" id="PTHR10859:SF91">
    <property type="entry name" value="DOLICHYL-PHOSPHATE BETA-GLUCOSYLTRANSFERASE"/>
    <property type="match status" value="1"/>
</dbReference>
<evidence type="ECO:0000259" key="1">
    <source>
        <dbReference type="Pfam" id="PF00535"/>
    </source>
</evidence>
<dbReference type="SUPFAM" id="SSF53448">
    <property type="entry name" value="Nucleotide-diphospho-sugar transferases"/>
    <property type="match status" value="1"/>
</dbReference>
<comment type="caution">
    <text evidence="2">The sequence shown here is derived from an EMBL/GenBank/DDBJ whole genome shotgun (WGS) entry which is preliminary data.</text>
</comment>
<dbReference type="EMBL" id="MGFG01000033">
    <property type="protein sequence ID" value="OGM00333.1"/>
    <property type="molecule type" value="Genomic_DNA"/>
</dbReference>
<dbReference type="InterPro" id="IPR029044">
    <property type="entry name" value="Nucleotide-diphossugar_trans"/>
</dbReference>